<dbReference type="Proteomes" id="UP001630969">
    <property type="component" value="Unassembled WGS sequence"/>
</dbReference>
<dbReference type="EMBL" id="JBGXBU010000002">
    <property type="protein sequence ID" value="MFM4892694.1"/>
    <property type="molecule type" value="Genomic_DNA"/>
</dbReference>
<accession>A0ABW9GQC0</accession>
<organism evidence="1 2">
    <name type="scientific">Aeromonas bivalvium</name>
    <dbReference type="NCBI Taxonomy" id="440079"/>
    <lineage>
        <taxon>Bacteria</taxon>
        <taxon>Pseudomonadati</taxon>
        <taxon>Pseudomonadota</taxon>
        <taxon>Gammaproteobacteria</taxon>
        <taxon>Aeromonadales</taxon>
        <taxon>Aeromonadaceae</taxon>
        <taxon>Aeromonas</taxon>
    </lineage>
</organism>
<reference evidence="1 2" key="1">
    <citation type="submission" date="2024-09" db="EMBL/GenBank/DDBJ databases">
        <title>Aeromonas strains Genome sequencing and assembly.</title>
        <authorList>
            <person name="Hu X."/>
            <person name="Tang B."/>
        </authorList>
    </citation>
    <scope>NUCLEOTIDE SEQUENCE [LARGE SCALE GENOMIC DNA]</scope>
    <source>
        <strain evidence="1 2">NB23SCDHY001</strain>
    </source>
</reference>
<comment type="caution">
    <text evidence="1">The sequence shown here is derived from an EMBL/GenBank/DDBJ whole genome shotgun (WGS) entry which is preliminary data.</text>
</comment>
<evidence type="ECO:0000313" key="1">
    <source>
        <dbReference type="EMBL" id="MFM4892694.1"/>
    </source>
</evidence>
<keyword evidence="2" id="KW-1185">Reference proteome</keyword>
<evidence type="ECO:0000313" key="2">
    <source>
        <dbReference type="Proteomes" id="UP001630969"/>
    </source>
</evidence>
<sequence length="151" mass="16828">MSSKQIKDLLRYLGEVHHRLALAYGRLSREVDAERSRMLLVYLRGREDAAAAHLEEYAEQLGEAQALTWFELGFDEELLPLIAELTLPAGAQGDEIVALACDLEGRLVAELDRLARECPTEATAALLRNLSGLEQARLTRLVHGAHRLDDL</sequence>
<dbReference type="RefSeq" id="WP_111874116.1">
    <property type="nucleotide sequence ID" value="NZ_JBGXBU010000002.1"/>
</dbReference>
<gene>
    <name evidence="1" type="ORF">ACEUDJ_07430</name>
</gene>
<dbReference type="GeneID" id="97219919"/>
<proteinExistence type="predicted"/>
<protein>
    <submittedName>
        <fullName evidence="1">Uncharacterized protein</fullName>
    </submittedName>
</protein>
<name>A0ABW9GQC0_9GAMM</name>